<organism evidence="2">
    <name type="scientific">Dichomitus squalens</name>
    <dbReference type="NCBI Taxonomy" id="114155"/>
    <lineage>
        <taxon>Eukaryota</taxon>
        <taxon>Fungi</taxon>
        <taxon>Dikarya</taxon>
        <taxon>Basidiomycota</taxon>
        <taxon>Agaricomycotina</taxon>
        <taxon>Agaricomycetes</taxon>
        <taxon>Polyporales</taxon>
        <taxon>Polyporaceae</taxon>
        <taxon>Dichomitus</taxon>
    </lineage>
</organism>
<accession>A0A4Q9MEJ0</accession>
<gene>
    <name evidence="2" type="ORF">BD311DRAFT_798695</name>
</gene>
<feature type="compositionally biased region" description="Basic and acidic residues" evidence="1">
    <location>
        <begin position="43"/>
        <end position="66"/>
    </location>
</feature>
<evidence type="ECO:0000313" key="2">
    <source>
        <dbReference type="EMBL" id="TBU25764.1"/>
    </source>
</evidence>
<protein>
    <submittedName>
        <fullName evidence="2">Uncharacterized protein</fullName>
    </submittedName>
</protein>
<sequence>MILVQATKEAPTLVRPALKRPGVLGLGHSGGQAVTKNVTSGLGERRSEAAVTRPDRENRVGRERRSGRSRPSASAERLVNLNRPATIYVPRTGSSQAQMVHEHADNVGGSLFQNSYPLFGRDGLASRVVGGEGVRYQSNHLYIRQQWYLSRTVWVFKTLALRVHGSDSMKDLPRFVATLLEEGFQRGLRRQTSSWRSYDATTNAYPTLRSVIRYLREHSIDHIAAVHAGGAIEGD</sequence>
<dbReference type="EMBL" id="ML143455">
    <property type="protein sequence ID" value="TBU25764.1"/>
    <property type="molecule type" value="Genomic_DNA"/>
</dbReference>
<evidence type="ECO:0000256" key="1">
    <source>
        <dbReference type="SAM" id="MobiDB-lite"/>
    </source>
</evidence>
<name>A0A4Q9MEJ0_9APHY</name>
<dbReference type="Proteomes" id="UP000292957">
    <property type="component" value="Unassembled WGS sequence"/>
</dbReference>
<feature type="region of interest" description="Disordered" evidence="1">
    <location>
        <begin position="20"/>
        <end position="76"/>
    </location>
</feature>
<reference evidence="2" key="1">
    <citation type="submission" date="2019-01" db="EMBL/GenBank/DDBJ databases">
        <title>Draft genome sequences of three monokaryotic isolates of the white-rot basidiomycete fungus Dichomitus squalens.</title>
        <authorList>
            <consortium name="DOE Joint Genome Institute"/>
            <person name="Lopez S.C."/>
            <person name="Andreopoulos B."/>
            <person name="Pangilinan J."/>
            <person name="Lipzen A."/>
            <person name="Riley R."/>
            <person name="Ahrendt S."/>
            <person name="Ng V."/>
            <person name="Barry K."/>
            <person name="Daum C."/>
            <person name="Grigoriev I.V."/>
            <person name="Hilden K.S."/>
            <person name="Makela M.R."/>
            <person name="de Vries R.P."/>
        </authorList>
    </citation>
    <scope>NUCLEOTIDE SEQUENCE [LARGE SCALE GENOMIC DNA]</scope>
    <source>
        <strain evidence="2">OM18370.1</strain>
    </source>
</reference>
<dbReference type="AlphaFoldDB" id="A0A4Q9MEJ0"/>
<proteinExistence type="predicted"/>